<dbReference type="InterPro" id="IPR006324">
    <property type="entry name" value="GSHR"/>
</dbReference>
<dbReference type="PRINTS" id="PR00368">
    <property type="entry name" value="FADPNR"/>
</dbReference>
<dbReference type="NCBIfam" id="NF004776">
    <property type="entry name" value="PRK06116.1"/>
    <property type="match status" value="1"/>
</dbReference>
<feature type="binding site" evidence="11">
    <location>
        <position position="302"/>
    </location>
    <ligand>
        <name>FAD</name>
        <dbReference type="ChEBI" id="CHEBI:57692"/>
    </ligand>
</feature>
<organism evidence="17 18">
    <name type="scientific">Paramagnetospirillum kuznetsovii</name>
    <dbReference type="NCBI Taxonomy" id="2053833"/>
    <lineage>
        <taxon>Bacteria</taxon>
        <taxon>Pseudomonadati</taxon>
        <taxon>Pseudomonadota</taxon>
        <taxon>Alphaproteobacteria</taxon>
        <taxon>Rhodospirillales</taxon>
        <taxon>Magnetospirillaceae</taxon>
        <taxon>Paramagnetospirillum</taxon>
    </lineage>
</organism>
<keyword evidence="3 13" id="KW-0285">Flavoprotein</keyword>
<dbReference type="GO" id="GO:0050661">
    <property type="term" value="F:NADP binding"/>
    <property type="evidence" value="ECO:0007669"/>
    <property type="project" value="InterPro"/>
</dbReference>
<dbReference type="Gene3D" id="3.30.390.30">
    <property type="match status" value="1"/>
</dbReference>
<protein>
    <recommendedName>
        <fullName evidence="14">Glutathione reductase</fullName>
        <shortName evidence="14">GRase</shortName>
        <ecNumber evidence="14">1.8.1.7</ecNumber>
    </recommendedName>
</protein>
<accession>A0A364NW78</accession>
<feature type="domain" description="FAD/NAD(P)-binding" evidence="16">
    <location>
        <begin position="6"/>
        <end position="317"/>
    </location>
</feature>
<evidence type="ECO:0000256" key="14">
    <source>
        <dbReference type="RuleBase" id="RU365040"/>
    </source>
</evidence>
<dbReference type="Pfam" id="PF07992">
    <property type="entry name" value="Pyr_redox_2"/>
    <property type="match status" value="1"/>
</dbReference>
<reference evidence="17 18" key="1">
    <citation type="submission" date="2017-11" db="EMBL/GenBank/DDBJ databases">
        <title>Draft genome sequence of magnetotactic bacterium Magnetospirillum kuznetsovii LBB-42.</title>
        <authorList>
            <person name="Grouzdev D.S."/>
            <person name="Rysina M.S."/>
            <person name="Baslerov R.V."/>
            <person name="Koziaeva V."/>
        </authorList>
    </citation>
    <scope>NUCLEOTIDE SEQUENCE [LARGE SCALE GENOMIC DNA]</scope>
    <source>
        <strain evidence="17 18">LBB-42</strain>
    </source>
</reference>
<keyword evidence="11" id="KW-0520">NAD</keyword>
<feature type="binding site" evidence="11">
    <location>
        <begin position="174"/>
        <end position="181"/>
    </location>
    <ligand>
        <name>NAD(+)</name>
        <dbReference type="ChEBI" id="CHEBI:57540"/>
    </ligand>
</feature>
<evidence type="ECO:0000256" key="1">
    <source>
        <dbReference type="ARBA" id="ARBA00007532"/>
    </source>
</evidence>
<evidence type="ECO:0000256" key="2">
    <source>
        <dbReference type="ARBA" id="ARBA00011738"/>
    </source>
</evidence>
<evidence type="ECO:0000256" key="4">
    <source>
        <dbReference type="ARBA" id="ARBA00022827"/>
    </source>
</evidence>
<evidence type="ECO:0000259" key="16">
    <source>
        <dbReference type="Pfam" id="PF07992"/>
    </source>
</evidence>
<dbReference type="InterPro" id="IPR023753">
    <property type="entry name" value="FAD/NAD-binding_dom"/>
</dbReference>
<dbReference type="PANTHER" id="PTHR42737:SF2">
    <property type="entry name" value="GLUTATHIONE REDUCTASE"/>
    <property type="match status" value="1"/>
</dbReference>
<keyword evidence="7" id="KW-1015">Disulfide bond</keyword>
<evidence type="ECO:0000313" key="17">
    <source>
        <dbReference type="EMBL" id="RAU21165.1"/>
    </source>
</evidence>
<comment type="cofactor">
    <cofactor evidence="11">
        <name>FAD</name>
        <dbReference type="ChEBI" id="CHEBI:57692"/>
    </cofactor>
    <text evidence="11">Binds 1 FAD per subunit.</text>
</comment>
<name>A0A364NW78_9PROT</name>
<sequence length="450" mass="48167">MTAYDYDLITLGAGSGGVRASRLAAQLGLKVAVIEESRVGGTCVMRGCVPKKLLVYGSRFADDLADSLGFGWSIEGADFDWARLVAAKNAELNRLETVYGRILRDSGVQVVEGRGTLADAHTVLVGERRLSAATILIATGGRPSLPKIPGIQFAVTSNEALDLMQLPERMVIVGGGYIAVEFAGIFNSLGVAVTLILRGDAILRGFDHDARMALGEEMAKRGVDIRAKTQVQSIERSKSGYDVHLDDDEVVEADLVLYATGRAPNSAGLGLERVGVAVNAHGAVEVDAYSRTNVENIWAVGDVTDRMNLTPVAINEAMAFVRTAFQGQPTAMDYDNVPSAVFSQPPLASVGLTEDAARKRHGAVDVYVSRFRPMRNTLAERDERTLMKLIVDPASDRVLGVHMVGPDGPEIMQGFAVALKCGATKAQFDATVGIHPTAAEELVTMRDKRL</sequence>
<feature type="domain" description="Pyridine nucleotide-disulphide oxidoreductase dimerisation" evidence="15">
    <location>
        <begin position="337"/>
        <end position="445"/>
    </location>
</feature>
<dbReference type="PANTHER" id="PTHR42737">
    <property type="entry name" value="GLUTATHIONE REDUCTASE"/>
    <property type="match status" value="1"/>
</dbReference>
<dbReference type="SUPFAM" id="SSF55424">
    <property type="entry name" value="FAD/NAD-linked reductases, dimerisation (C-terminal) domain"/>
    <property type="match status" value="1"/>
</dbReference>
<comment type="caution">
    <text evidence="17">The sequence shown here is derived from an EMBL/GenBank/DDBJ whole genome shotgun (WGS) entry which is preliminary data.</text>
</comment>
<dbReference type="NCBIfam" id="TIGR01424">
    <property type="entry name" value="gluta_reduc_2"/>
    <property type="match status" value="1"/>
</dbReference>
<feature type="binding site" evidence="11">
    <location>
        <position position="261"/>
    </location>
    <ligand>
        <name>NAD(+)</name>
        <dbReference type="ChEBI" id="CHEBI:57540"/>
    </ligand>
</feature>
<dbReference type="FunFam" id="3.50.50.60:FF:000051">
    <property type="entry name" value="Glutathione reductase"/>
    <property type="match status" value="1"/>
</dbReference>
<proteinExistence type="inferred from homology"/>
<dbReference type="GO" id="GO:0004362">
    <property type="term" value="F:glutathione-disulfide reductase (NADPH) activity"/>
    <property type="evidence" value="ECO:0007669"/>
    <property type="project" value="UniProtKB-EC"/>
</dbReference>
<keyword evidence="4 11" id="KW-0274">FAD</keyword>
<evidence type="ECO:0000256" key="10">
    <source>
        <dbReference type="PIRSR" id="PIRSR000350-2"/>
    </source>
</evidence>
<dbReference type="PRINTS" id="PR00411">
    <property type="entry name" value="PNDRDTASEI"/>
</dbReference>
<feature type="binding site" evidence="11">
    <location>
        <position position="115"/>
    </location>
    <ligand>
        <name>FAD</name>
        <dbReference type="ChEBI" id="CHEBI:57692"/>
    </ligand>
</feature>
<comment type="function">
    <text evidence="14">Catalyzes the reduction of glutathione disulfide (GSSG) to reduced glutathione (GSH).</text>
</comment>
<evidence type="ECO:0000256" key="8">
    <source>
        <dbReference type="ARBA" id="ARBA00023284"/>
    </source>
</evidence>
<keyword evidence="18" id="KW-1185">Reference proteome</keyword>
<dbReference type="InterPro" id="IPR036188">
    <property type="entry name" value="FAD/NAD-bd_sf"/>
</dbReference>
<dbReference type="RefSeq" id="WP_112145966.1">
    <property type="nucleotide sequence ID" value="NZ_PGTO01000012.1"/>
</dbReference>
<dbReference type="AlphaFoldDB" id="A0A364NW78"/>
<feature type="disulfide bond" description="Redox-active" evidence="12">
    <location>
        <begin position="43"/>
        <end position="48"/>
    </location>
</feature>
<dbReference type="GO" id="GO:0045454">
    <property type="term" value="P:cell redox homeostasis"/>
    <property type="evidence" value="ECO:0007669"/>
    <property type="project" value="InterPro"/>
</dbReference>
<dbReference type="InterPro" id="IPR004099">
    <property type="entry name" value="Pyr_nucl-diS_OxRdtase_dimer"/>
</dbReference>
<keyword evidence="5 14" id="KW-0521">NADP</keyword>
<evidence type="ECO:0000256" key="11">
    <source>
        <dbReference type="PIRSR" id="PIRSR000350-3"/>
    </source>
</evidence>
<dbReference type="EMBL" id="PGTO01000012">
    <property type="protein sequence ID" value="RAU21165.1"/>
    <property type="molecule type" value="Genomic_DNA"/>
</dbReference>
<evidence type="ECO:0000256" key="7">
    <source>
        <dbReference type="ARBA" id="ARBA00023157"/>
    </source>
</evidence>
<dbReference type="InterPro" id="IPR001100">
    <property type="entry name" value="Pyr_nuc-diS_OxRdtase"/>
</dbReference>
<evidence type="ECO:0000313" key="18">
    <source>
        <dbReference type="Proteomes" id="UP000251075"/>
    </source>
</evidence>
<feature type="active site" description="Proton acceptor" evidence="10">
    <location>
        <position position="435"/>
    </location>
</feature>
<keyword evidence="8 13" id="KW-0676">Redox-active center</keyword>
<dbReference type="EC" id="1.8.1.7" evidence="14"/>
<dbReference type="Proteomes" id="UP000251075">
    <property type="component" value="Unassembled WGS sequence"/>
</dbReference>
<dbReference type="Pfam" id="PF02852">
    <property type="entry name" value="Pyr_redox_dim"/>
    <property type="match status" value="1"/>
</dbReference>
<comment type="subunit">
    <text evidence="2">Homodimer.</text>
</comment>
<dbReference type="OrthoDB" id="9764616at2"/>
<dbReference type="PIRSF" id="PIRSF000350">
    <property type="entry name" value="Mercury_reductase_MerA"/>
    <property type="match status" value="1"/>
</dbReference>
<dbReference type="InterPro" id="IPR016156">
    <property type="entry name" value="FAD/NAD-linked_Rdtase_dimer_sf"/>
</dbReference>
<dbReference type="GO" id="GO:0006749">
    <property type="term" value="P:glutathione metabolic process"/>
    <property type="evidence" value="ECO:0007669"/>
    <property type="project" value="InterPro"/>
</dbReference>
<dbReference type="InterPro" id="IPR046952">
    <property type="entry name" value="GSHR/TRXR-like"/>
</dbReference>
<dbReference type="Gene3D" id="3.50.50.60">
    <property type="entry name" value="FAD/NAD(P)-binding domain"/>
    <property type="match status" value="2"/>
</dbReference>
<evidence type="ECO:0000256" key="5">
    <source>
        <dbReference type="ARBA" id="ARBA00022857"/>
    </source>
</evidence>
<evidence type="ECO:0000259" key="15">
    <source>
        <dbReference type="Pfam" id="PF02852"/>
    </source>
</evidence>
<comment type="catalytic activity">
    <reaction evidence="9 14">
        <text>2 glutathione + NADP(+) = glutathione disulfide + NADPH + H(+)</text>
        <dbReference type="Rhea" id="RHEA:11740"/>
        <dbReference type="ChEBI" id="CHEBI:15378"/>
        <dbReference type="ChEBI" id="CHEBI:57783"/>
        <dbReference type="ChEBI" id="CHEBI:57925"/>
        <dbReference type="ChEBI" id="CHEBI:58297"/>
        <dbReference type="ChEBI" id="CHEBI:58349"/>
        <dbReference type="EC" id="1.8.1.7"/>
    </reaction>
</comment>
<evidence type="ECO:0000256" key="3">
    <source>
        <dbReference type="ARBA" id="ARBA00022630"/>
    </source>
</evidence>
<dbReference type="InterPro" id="IPR012999">
    <property type="entry name" value="Pyr_OxRdtase_I_AS"/>
</dbReference>
<feature type="binding site" evidence="11">
    <location>
        <position position="52"/>
    </location>
    <ligand>
        <name>FAD</name>
        <dbReference type="ChEBI" id="CHEBI:57692"/>
    </ligand>
</feature>
<dbReference type="GO" id="GO:0005829">
    <property type="term" value="C:cytosol"/>
    <property type="evidence" value="ECO:0007669"/>
    <property type="project" value="TreeGrafter"/>
</dbReference>
<comment type="similarity">
    <text evidence="1 13">Belongs to the class-I pyridine nucleotide-disulfide oxidoreductase family.</text>
</comment>
<evidence type="ECO:0000256" key="13">
    <source>
        <dbReference type="RuleBase" id="RU003691"/>
    </source>
</evidence>
<dbReference type="SUPFAM" id="SSF51905">
    <property type="entry name" value="FAD/NAD(P)-binding domain"/>
    <property type="match status" value="1"/>
</dbReference>
<evidence type="ECO:0000256" key="9">
    <source>
        <dbReference type="ARBA" id="ARBA00049142"/>
    </source>
</evidence>
<keyword evidence="6 13" id="KW-0560">Oxidoreductase</keyword>
<dbReference type="GO" id="GO:0050660">
    <property type="term" value="F:flavin adenine dinucleotide binding"/>
    <property type="evidence" value="ECO:0007669"/>
    <property type="project" value="InterPro"/>
</dbReference>
<gene>
    <name evidence="17" type="primary">gor</name>
    <name evidence="17" type="ORF">CU669_14535</name>
</gene>
<keyword evidence="11" id="KW-0547">Nucleotide-binding</keyword>
<evidence type="ECO:0000256" key="6">
    <source>
        <dbReference type="ARBA" id="ARBA00023002"/>
    </source>
</evidence>
<dbReference type="GO" id="GO:0034599">
    <property type="term" value="P:cellular response to oxidative stress"/>
    <property type="evidence" value="ECO:0007669"/>
    <property type="project" value="TreeGrafter"/>
</dbReference>
<dbReference type="PROSITE" id="PS00076">
    <property type="entry name" value="PYRIDINE_REDOX_1"/>
    <property type="match status" value="1"/>
</dbReference>
<evidence type="ECO:0000256" key="12">
    <source>
        <dbReference type="PIRSR" id="PIRSR000350-4"/>
    </source>
</evidence>